<proteinExistence type="predicted"/>
<dbReference type="GO" id="GO:0000287">
    <property type="term" value="F:magnesium ion binding"/>
    <property type="evidence" value="ECO:0007669"/>
    <property type="project" value="TreeGrafter"/>
</dbReference>
<organism evidence="1 2">
    <name type="scientific">Candidatus Bacteroides avicola</name>
    <dbReference type="NCBI Taxonomy" id="2838468"/>
    <lineage>
        <taxon>Bacteria</taxon>
        <taxon>Pseudomonadati</taxon>
        <taxon>Bacteroidota</taxon>
        <taxon>Bacteroidia</taxon>
        <taxon>Bacteroidales</taxon>
        <taxon>Bacteroidaceae</taxon>
        <taxon>Bacteroides</taxon>
    </lineage>
</organism>
<dbReference type="EMBL" id="DWZI01000050">
    <property type="protein sequence ID" value="HJA86554.1"/>
    <property type="molecule type" value="Genomic_DNA"/>
</dbReference>
<dbReference type="Gene3D" id="3.30.1240.10">
    <property type="match status" value="1"/>
</dbReference>
<dbReference type="AlphaFoldDB" id="A0A9D2KWS8"/>
<dbReference type="NCBIfam" id="TIGR00099">
    <property type="entry name" value="Cof-subfamily"/>
    <property type="match status" value="1"/>
</dbReference>
<dbReference type="PROSITE" id="PS01229">
    <property type="entry name" value="COF_2"/>
    <property type="match status" value="1"/>
</dbReference>
<dbReference type="PANTHER" id="PTHR10000:SF25">
    <property type="entry name" value="PHOSPHATASE YKRA-RELATED"/>
    <property type="match status" value="1"/>
</dbReference>
<dbReference type="PANTHER" id="PTHR10000">
    <property type="entry name" value="PHOSPHOSERINE PHOSPHATASE"/>
    <property type="match status" value="1"/>
</dbReference>
<dbReference type="InterPro" id="IPR036412">
    <property type="entry name" value="HAD-like_sf"/>
</dbReference>
<gene>
    <name evidence="1" type="ORF">H9950_10275</name>
</gene>
<dbReference type="InterPro" id="IPR000150">
    <property type="entry name" value="Cof"/>
</dbReference>
<comment type="caution">
    <text evidence="1">The sequence shown here is derived from an EMBL/GenBank/DDBJ whole genome shotgun (WGS) entry which is preliminary data.</text>
</comment>
<dbReference type="SFLD" id="SFLDG01144">
    <property type="entry name" value="C2.B.4:_PGP_Like"/>
    <property type="match status" value="1"/>
</dbReference>
<reference evidence="1" key="1">
    <citation type="journal article" date="2021" name="PeerJ">
        <title>Extensive microbial diversity within the chicken gut microbiome revealed by metagenomics and culture.</title>
        <authorList>
            <person name="Gilroy R."/>
            <person name="Ravi A."/>
            <person name="Getino M."/>
            <person name="Pursley I."/>
            <person name="Horton D.L."/>
            <person name="Alikhan N.F."/>
            <person name="Baker D."/>
            <person name="Gharbi K."/>
            <person name="Hall N."/>
            <person name="Watson M."/>
            <person name="Adriaenssens E.M."/>
            <person name="Foster-Nyarko E."/>
            <person name="Jarju S."/>
            <person name="Secka A."/>
            <person name="Antonio M."/>
            <person name="Oren A."/>
            <person name="Chaudhuri R.R."/>
            <person name="La Ragione R."/>
            <person name="Hildebrand F."/>
            <person name="Pallen M.J."/>
        </authorList>
    </citation>
    <scope>NUCLEOTIDE SEQUENCE</scope>
    <source>
        <strain evidence="1">ChiHjej12B11-9795</strain>
    </source>
</reference>
<reference evidence="1" key="2">
    <citation type="submission" date="2021-04" db="EMBL/GenBank/DDBJ databases">
        <authorList>
            <person name="Gilroy R."/>
        </authorList>
    </citation>
    <scope>NUCLEOTIDE SEQUENCE</scope>
    <source>
        <strain evidence="1">ChiHjej12B11-9795</strain>
    </source>
</reference>
<keyword evidence="1" id="KW-0378">Hydrolase</keyword>
<dbReference type="PROSITE" id="PS01228">
    <property type="entry name" value="COF_1"/>
    <property type="match status" value="1"/>
</dbReference>
<evidence type="ECO:0000313" key="2">
    <source>
        <dbReference type="Proteomes" id="UP000823862"/>
    </source>
</evidence>
<dbReference type="SFLD" id="SFLDG01140">
    <property type="entry name" value="C2.B:_Phosphomannomutase_and_P"/>
    <property type="match status" value="1"/>
</dbReference>
<dbReference type="Gene3D" id="3.40.50.1000">
    <property type="entry name" value="HAD superfamily/HAD-like"/>
    <property type="match status" value="1"/>
</dbReference>
<sequence>MEKRQIKALFLDIDGTLVSFQTHCIPASAVEAIAAARRRGVKVFIATGRAPGFINNLGALQDRELIDGYVTMNGGYCYVGGAVIHKQVIPAPEVKVILDYCEAHHITCTVVDEHRICACYPSETLRQVFVEYLHAKEVPAVTPTEALQLIPDVCQLSPFFDEKQEQEVRPFLPNCEIGRWHPAFVDVSALGCNKQLGIDLMCRHFGIDVADTMAFGDGGNDIPMLRHAGIGVAMGNANDPVKAEADYVTDTVDRDGIAKALQHFGLV</sequence>
<dbReference type="GO" id="GO:0005829">
    <property type="term" value="C:cytosol"/>
    <property type="evidence" value="ECO:0007669"/>
    <property type="project" value="TreeGrafter"/>
</dbReference>
<dbReference type="InterPro" id="IPR006379">
    <property type="entry name" value="HAD-SF_hydro_IIB"/>
</dbReference>
<evidence type="ECO:0000313" key="1">
    <source>
        <dbReference type="EMBL" id="HJA86554.1"/>
    </source>
</evidence>
<name>A0A9D2KWS8_9BACE</name>
<accession>A0A9D2KWS8</accession>
<dbReference type="NCBIfam" id="TIGR01484">
    <property type="entry name" value="HAD-SF-IIB"/>
    <property type="match status" value="1"/>
</dbReference>
<dbReference type="SUPFAM" id="SSF56784">
    <property type="entry name" value="HAD-like"/>
    <property type="match status" value="1"/>
</dbReference>
<dbReference type="Pfam" id="PF08282">
    <property type="entry name" value="Hydrolase_3"/>
    <property type="match status" value="1"/>
</dbReference>
<dbReference type="SFLD" id="SFLDS00003">
    <property type="entry name" value="Haloacid_Dehalogenase"/>
    <property type="match status" value="1"/>
</dbReference>
<dbReference type="Proteomes" id="UP000823862">
    <property type="component" value="Unassembled WGS sequence"/>
</dbReference>
<dbReference type="InterPro" id="IPR023214">
    <property type="entry name" value="HAD_sf"/>
</dbReference>
<protein>
    <submittedName>
        <fullName evidence="1">Cof-type HAD-IIB family hydrolase</fullName>
    </submittedName>
</protein>
<dbReference type="GO" id="GO:0016791">
    <property type="term" value="F:phosphatase activity"/>
    <property type="evidence" value="ECO:0007669"/>
    <property type="project" value="UniProtKB-ARBA"/>
</dbReference>